<dbReference type="OrthoDB" id="6241467at2759"/>
<keyword evidence="4" id="KW-1185">Reference proteome</keyword>
<evidence type="ECO:0000256" key="1">
    <source>
        <dbReference type="SAM" id="MobiDB-lite"/>
    </source>
</evidence>
<dbReference type="AlphaFoldDB" id="A0A2G9QDS4"/>
<dbReference type="Proteomes" id="UP000228934">
    <property type="component" value="Unassembled WGS sequence"/>
</dbReference>
<accession>A0A2G9QDS4</accession>
<organism evidence="3 4">
    <name type="scientific">Aquarana catesbeiana</name>
    <name type="common">American bullfrog</name>
    <name type="synonym">Rana catesbeiana</name>
    <dbReference type="NCBI Taxonomy" id="8400"/>
    <lineage>
        <taxon>Eukaryota</taxon>
        <taxon>Metazoa</taxon>
        <taxon>Chordata</taxon>
        <taxon>Craniata</taxon>
        <taxon>Vertebrata</taxon>
        <taxon>Euteleostomi</taxon>
        <taxon>Amphibia</taxon>
        <taxon>Batrachia</taxon>
        <taxon>Anura</taxon>
        <taxon>Neobatrachia</taxon>
        <taxon>Ranoidea</taxon>
        <taxon>Ranidae</taxon>
        <taxon>Aquarana</taxon>
    </lineage>
</organism>
<sequence>CSCTDHYPRYTSVTCKKLNWSSTPPCLTTIIRREAVLACRDPDRFYYLGVVRHEEEPGVFLIEFSKPSVQRDRYPAMLQKTSSGDIIQYEEGRRHSIVPGDNVLAPWEPECTRYGPGTVILGLETRDPLRVTEDEELTVCFWNGKKVNVPLGVAVWISPTAHHRIIDTLHRPITSRQLQEDQPPSTTTYVITDRCTTVPVPMCTTDLHHRWGHHTIHPHLTHRHCDCCCFPSHPTCTCCYDPKCQDWWALTPRTSVYVQTSKEPERDESLYSSTGGRRSPRNHRERQLSSTSESEDEDLLEDEDT</sequence>
<dbReference type="PANTHER" id="PTHR14343">
    <property type="entry name" value="VWFA DOMAIN-CONTAINING PROTEIN"/>
    <property type="match status" value="1"/>
</dbReference>
<protein>
    <recommendedName>
        <fullName evidence="2">DUF4537 domain-containing protein</fullName>
    </recommendedName>
</protein>
<proteinExistence type="predicted"/>
<gene>
    <name evidence="3" type="ORF">AB205_0201710</name>
</gene>
<feature type="compositionally biased region" description="Acidic residues" evidence="1">
    <location>
        <begin position="293"/>
        <end position="305"/>
    </location>
</feature>
<name>A0A2G9QDS4_AQUCT</name>
<feature type="region of interest" description="Disordered" evidence="1">
    <location>
        <begin position="258"/>
        <end position="305"/>
    </location>
</feature>
<evidence type="ECO:0000313" key="3">
    <source>
        <dbReference type="EMBL" id="PIO13750.1"/>
    </source>
</evidence>
<feature type="domain" description="DUF4537" evidence="2">
    <location>
        <begin position="34"/>
        <end position="163"/>
    </location>
</feature>
<reference evidence="4" key="1">
    <citation type="journal article" date="2017" name="Nat. Commun.">
        <title>The North American bullfrog draft genome provides insight into hormonal regulation of long noncoding RNA.</title>
        <authorList>
            <person name="Hammond S.A."/>
            <person name="Warren R.L."/>
            <person name="Vandervalk B.P."/>
            <person name="Kucuk E."/>
            <person name="Khan H."/>
            <person name="Gibb E.A."/>
            <person name="Pandoh P."/>
            <person name="Kirk H."/>
            <person name="Zhao Y."/>
            <person name="Jones M."/>
            <person name="Mungall A.J."/>
            <person name="Coope R."/>
            <person name="Pleasance S."/>
            <person name="Moore R.A."/>
            <person name="Holt R.A."/>
            <person name="Round J.M."/>
            <person name="Ohora S."/>
            <person name="Walle B.V."/>
            <person name="Veldhoen N."/>
            <person name="Helbing C.C."/>
            <person name="Birol I."/>
        </authorList>
    </citation>
    <scope>NUCLEOTIDE SEQUENCE [LARGE SCALE GENOMIC DNA]</scope>
</reference>
<feature type="non-terminal residue" evidence="3">
    <location>
        <position position="1"/>
    </location>
</feature>
<dbReference type="EMBL" id="KZ020996">
    <property type="protein sequence ID" value="PIO13750.1"/>
    <property type="molecule type" value="Genomic_DNA"/>
</dbReference>
<evidence type="ECO:0000259" key="2">
    <source>
        <dbReference type="Pfam" id="PF15057"/>
    </source>
</evidence>
<feature type="non-terminal residue" evidence="3">
    <location>
        <position position="305"/>
    </location>
</feature>
<dbReference type="Pfam" id="PF15057">
    <property type="entry name" value="DUF4537"/>
    <property type="match status" value="1"/>
</dbReference>
<dbReference type="InterPro" id="IPR032770">
    <property type="entry name" value="DUF4537"/>
</dbReference>
<dbReference type="PANTHER" id="PTHR14343:SF3">
    <property type="entry name" value="SIMILAR TO PREDICTED GENE ICRFP703B1614Q5.5"/>
    <property type="match status" value="1"/>
</dbReference>
<evidence type="ECO:0000313" key="4">
    <source>
        <dbReference type="Proteomes" id="UP000228934"/>
    </source>
</evidence>